<feature type="region of interest" description="Disordered" evidence="1">
    <location>
        <begin position="1"/>
        <end position="60"/>
    </location>
</feature>
<dbReference type="AlphaFoldDB" id="A0A6A5EXP3"/>
<comment type="caution">
    <text evidence="2">The sequence shown here is derived from an EMBL/GenBank/DDBJ whole genome shotgun (WGS) entry which is preliminary data.</text>
</comment>
<proteinExistence type="predicted"/>
<dbReference type="Proteomes" id="UP000465112">
    <property type="component" value="Chromosome 11"/>
</dbReference>
<evidence type="ECO:0000313" key="2">
    <source>
        <dbReference type="EMBL" id="KAF1383808.1"/>
    </source>
</evidence>
<accession>A0A6A5EXP3</accession>
<keyword evidence="3" id="KW-1185">Reference proteome</keyword>
<organism evidence="2 3">
    <name type="scientific">Perca fluviatilis</name>
    <name type="common">European perch</name>
    <dbReference type="NCBI Taxonomy" id="8168"/>
    <lineage>
        <taxon>Eukaryota</taxon>
        <taxon>Metazoa</taxon>
        <taxon>Chordata</taxon>
        <taxon>Craniata</taxon>
        <taxon>Vertebrata</taxon>
        <taxon>Euteleostomi</taxon>
        <taxon>Actinopterygii</taxon>
        <taxon>Neopterygii</taxon>
        <taxon>Teleostei</taxon>
        <taxon>Neoteleostei</taxon>
        <taxon>Acanthomorphata</taxon>
        <taxon>Eupercaria</taxon>
        <taxon>Perciformes</taxon>
        <taxon>Percoidei</taxon>
        <taxon>Percidae</taxon>
        <taxon>Percinae</taxon>
        <taxon>Perca</taxon>
    </lineage>
</organism>
<protein>
    <submittedName>
        <fullName evidence="2">Uncharacterized protein</fullName>
    </submittedName>
</protein>
<sequence>MDIQQQNRPCLETIQEESEQKDKLEEGGGGEEEDFQIQEDVETKAVTTEDQNKEDEDNNALYRLLRPKPRSLSQDSFLQIQSTNNHQEEIENFSDSDWSIHGVDLRDKATPPQQTKLGKKKRSISSELRIKNICRKRTPTKLSVQKKISRKRKTGASLVEEPFPDWLVDLMVNIEEATTHQLVVE</sequence>
<evidence type="ECO:0000313" key="3">
    <source>
        <dbReference type="Proteomes" id="UP000465112"/>
    </source>
</evidence>
<dbReference type="EMBL" id="VHII01000011">
    <property type="protein sequence ID" value="KAF1383808.1"/>
    <property type="molecule type" value="Genomic_DNA"/>
</dbReference>
<feature type="compositionally biased region" description="Acidic residues" evidence="1">
    <location>
        <begin position="28"/>
        <end position="40"/>
    </location>
</feature>
<name>A0A6A5EXP3_PERFL</name>
<evidence type="ECO:0000256" key="1">
    <source>
        <dbReference type="SAM" id="MobiDB-lite"/>
    </source>
</evidence>
<reference evidence="2 3" key="1">
    <citation type="submission" date="2019-06" db="EMBL/GenBank/DDBJ databases">
        <title>A chromosome-scale genome assembly of the European perch, Perca fluviatilis.</title>
        <authorList>
            <person name="Roques C."/>
            <person name="Zahm M."/>
            <person name="Cabau C."/>
            <person name="Klopp C."/>
            <person name="Bouchez O."/>
            <person name="Donnadieu C."/>
            <person name="Kuhl H."/>
            <person name="Gislard M."/>
            <person name="Guendouz S."/>
            <person name="Journot L."/>
            <person name="Haffray P."/>
            <person name="Bestin A."/>
            <person name="Morvezen R."/>
            <person name="Feron R."/>
            <person name="Wen M."/>
            <person name="Jouanno E."/>
            <person name="Herpin A."/>
            <person name="Schartl M."/>
            <person name="Postlethwait J."/>
            <person name="Schaerlinger B."/>
            <person name="Chardard D."/>
            <person name="Lecocq T."/>
            <person name="Poncet C."/>
            <person name="Jaffrelo L."/>
            <person name="Lampietro C."/>
            <person name="Guiguen Y."/>
        </authorList>
    </citation>
    <scope>NUCLEOTIDE SEQUENCE [LARGE SCALE GENOMIC DNA]</scope>
    <source>
        <tissue evidence="2">Blood</tissue>
    </source>
</reference>
<gene>
    <name evidence="2" type="ORF">PFLUV_G00135660</name>
</gene>